<evidence type="ECO:0000313" key="6">
    <source>
        <dbReference type="Proteomes" id="UP000094844"/>
    </source>
</evidence>
<dbReference type="InterPro" id="IPR036388">
    <property type="entry name" value="WH-like_DNA-bd_sf"/>
</dbReference>
<keyword evidence="1 2" id="KW-0238">DNA-binding</keyword>
<feature type="domain" description="OmpR/PhoB-type" evidence="4">
    <location>
        <begin position="1"/>
        <end position="100"/>
    </location>
</feature>
<name>A0A1C6Z2R4_HAFAL</name>
<dbReference type="CDD" id="cd00383">
    <property type="entry name" value="trans_reg_C"/>
    <property type="match status" value="1"/>
</dbReference>
<keyword evidence="3" id="KW-0472">Membrane</keyword>
<dbReference type="RefSeq" id="WP_072309209.1">
    <property type="nucleotide sequence ID" value="NZ_FMIQ01000055.1"/>
</dbReference>
<reference evidence="5 6" key="1">
    <citation type="submission" date="2016-09" db="EMBL/GenBank/DDBJ databases">
        <authorList>
            <person name="Capua I."/>
            <person name="De Benedictis P."/>
            <person name="Joannis T."/>
            <person name="Lombin L.H."/>
            <person name="Cattoli G."/>
        </authorList>
    </citation>
    <scope>NUCLEOTIDE SEQUENCE [LARGE SCALE GENOMIC DNA]</scope>
    <source>
        <strain evidence="5 6">GB001</strain>
    </source>
</reference>
<accession>A0A1C6Z2R4</accession>
<dbReference type="PROSITE" id="PS51755">
    <property type="entry name" value="OMPR_PHOB"/>
    <property type="match status" value="1"/>
</dbReference>
<dbReference type="SMART" id="SM00862">
    <property type="entry name" value="Trans_reg_C"/>
    <property type="match status" value="1"/>
</dbReference>
<dbReference type="InterPro" id="IPR001867">
    <property type="entry name" value="OmpR/PhoB-type_DNA-bd"/>
</dbReference>
<keyword evidence="3" id="KW-0812">Transmembrane</keyword>
<dbReference type="Proteomes" id="UP000094844">
    <property type="component" value="Unassembled WGS sequence"/>
</dbReference>
<keyword evidence="3" id="KW-1133">Transmembrane helix</keyword>
<organism evidence="5 6">
    <name type="scientific">Hafnia alvei</name>
    <dbReference type="NCBI Taxonomy" id="569"/>
    <lineage>
        <taxon>Bacteria</taxon>
        <taxon>Pseudomonadati</taxon>
        <taxon>Pseudomonadota</taxon>
        <taxon>Gammaproteobacteria</taxon>
        <taxon>Enterobacterales</taxon>
        <taxon>Hafniaceae</taxon>
        <taxon>Hafnia</taxon>
    </lineage>
</organism>
<dbReference type="GO" id="GO:0003677">
    <property type="term" value="F:DNA binding"/>
    <property type="evidence" value="ECO:0007669"/>
    <property type="project" value="UniProtKB-UniRule"/>
</dbReference>
<dbReference type="SUPFAM" id="SSF46894">
    <property type="entry name" value="C-terminal effector domain of the bipartite response regulators"/>
    <property type="match status" value="1"/>
</dbReference>
<dbReference type="InterPro" id="IPR016032">
    <property type="entry name" value="Sig_transdc_resp-reg_C-effctor"/>
</dbReference>
<evidence type="ECO:0000259" key="4">
    <source>
        <dbReference type="PROSITE" id="PS51755"/>
    </source>
</evidence>
<evidence type="ECO:0000256" key="1">
    <source>
        <dbReference type="ARBA" id="ARBA00023125"/>
    </source>
</evidence>
<evidence type="ECO:0000256" key="2">
    <source>
        <dbReference type="PROSITE-ProRule" id="PRU01091"/>
    </source>
</evidence>
<dbReference type="Gene3D" id="1.10.10.10">
    <property type="entry name" value="Winged helix-like DNA-binding domain superfamily/Winged helix DNA-binding domain"/>
    <property type="match status" value="1"/>
</dbReference>
<gene>
    <name evidence="5" type="ORF">BN1044_02777</name>
</gene>
<dbReference type="Pfam" id="PF00486">
    <property type="entry name" value="Trans_reg_C"/>
    <property type="match status" value="1"/>
</dbReference>
<proteinExistence type="predicted"/>
<sequence>MLMLNERCHIDLSNQCICYEDSYIHLSYMEIMLLKLLIKHADKILTKEEVIAELWPDDAENHEYIDNLSQLIHRVRRALAICGLKNTILTIRNKGYRFSLTSCKDIAMGKQEDIQLLLPSSEEKHGYNRSELIINIMQQQYDIRFICYFNIVLFITVISHYFSLL</sequence>
<dbReference type="OrthoDB" id="5872601at2"/>
<protein>
    <submittedName>
        <fullName evidence="5">Transcriptional regulatory protein, C terminal</fullName>
    </submittedName>
</protein>
<dbReference type="AlphaFoldDB" id="A0A1C6Z2R4"/>
<feature type="DNA-binding region" description="OmpR/PhoB-type" evidence="2">
    <location>
        <begin position="1"/>
        <end position="100"/>
    </location>
</feature>
<feature type="transmembrane region" description="Helical" evidence="3">
    <location>
        <begin position="145"/>
        <end position="164"/>
    </location>
</feature>
<dbReference type="GO" id="GO:0006355">
    <property type="term" value="P:regulation of DNA-templated transcription"/>
    <property type="evidence" value="ECO:0007669"/>
    <property type="project" value="InterPro"/>
</dbReference>
<evidence type="ECO:0000256" key="3">
    <source>
        <dbReference type="SAM" id="Phobius"/>
    </source>
</evidence>
<evidence type="ECO:0000313" key="5">
    <source>
        <dbReference type="EMBL" id="SCM53284.1"/>
    </source>
</evidence>
<dbReference type="GO" id="GO:0000160">
    <property type="term" value="P:phosphorelay signal transduction system"/>
    <property type="evidence" value="ECO:0007669"/>
    <property type="project" value="InterPro"/>
</dbReference>
<dbReference type="EMBL" id="FMIQ01000055">
    <property type="protein sequence ID" value="SCM53284.1"/>
    <property type="molecule type" value="Genomic_DNA"/>
</dbReference>